<keyword evidence="7" id="KW-1185">Reference proteome</keyword>
<dbReference type="Pfam" id="PF25454">
    <property type="entry name" value="zf-C3HC4_IRF-2BP1_2"/>
    <property type="match status" value="1"/>
</dbReference>
<dbReference type="SUPFAM" id="SSF53098">
    <property type="entry name" value="Ribonuclease H-like"/>
    <property type="match status" value="1"/>
</dbReference>
<evidence type="ECO:0000256" key="2">
    <source>
        <dbReference type="ARBA" id="ARBA00023242"/>
    </source>
</evidence>
<dbReference type="Gene3D" id="1.10.10.1580">
    <property type="entry name" value="Interferon regulatory factor 2-binding protein"/>
    <property type="match status" value="1"/>
</dbReference>
<evidence type="ECO:0000313" key="7">
    <source>
        <dbReference type="Proteomes" id="UP001159363"/>
    </source>
</evidence>
<feature type="domain" description="HAT C-terminal dimerisation" evidence="4">
    <location>
        <begin position="265"/>
        <end position="320"/>
    </location>
</feature>
<dbReference type="SUPFAM" id="SSF57850">
    <property type="entry name" value="RING/U-box"/>
    <property type="match status" value="1"/>
</dbReference>
<accession>A0ABQ9GCA0</accession>
<dbReference type="InterPro" id="IPR044882">
    <property type="entry name" value="I2BP1/2_C3HC4-RING_sf"/>
</dbReference>
<gene>
    <name evidence="6" type="ORF">PR048_030678</name>
</gene>
<name>A0ABQ9GCA0_9NEOP</name>
<feature type="compositionally biased region" description="Low complexity" evidence="3">
    <location>
        <begin position="482"/>
        <end position="505"/>
    </location>
</feature>
<sequence>MQQAASLNPQGRIFFSSLSGIPDFFSRSPQRLLVLDDVSRHIPRPSDARWNFNSRLVNTVFENKAVLIDCFEELQKVKSHQAVDAATGLLRMMADEDFQFWLSIFHRIMPHVDVLHDHVQNDNSNSSTIHIAVQNFSEEIIKIRNKLNPDCDELQETSIPKRMKRSEDNAIAGKEICDAIWLQAQERFKFSKHLSAAELINPEFFRENFSFSSPTKLLEETLVAYPFLNKARLQTELSVIYGRTEFHNISGALKMYQVLLSSGLEDSFSEIFALLRIILTTPMTTSEPERCFSTLKRIKNFLRSKMSEERLSALGMLSSEKIMIDNMADFNEQTGVALLPPIAGVCSVDVATCLLWRCAGYPGVSMVGGGGGAGSPLGPRTSSPPEPQGQGQQQQQQPGSGQSPMAALMSVADTLPPGSPRSAGGSPPGSTGPRSASRGSQHSPNSSGESPPAINITCTYLRMSSSSTGPSLMKEDRWVCAGSSSGRRSSGSRHVSSTTVTSSEVANGGGVTSGSDGAATPTGAPAESGVAPAPAAPGATTLKCTLCQERLEDTHFVQCPSVPHHKFCFPCSRDSIKRQGAGSEVYCPSGEKCPLANSNVPWAFMQGEIATILGEELKVKKERET</sequence>
<feature type="region of interest" description="Disordered" evidence="3">
    <location>
        <begin position="370"/>
        <end position="454"/>
    </location>
</feature>
<feature type="domain" description="Interferon regulatory factor 2-binding protein 1/2-like C3HC4 zinc finger" evidence="5">
    <location>
        <begin position="542"/>
        <end position="613"/>
    </location>
</feature>
<comment type="subcellular location">
    <subcellularLocation>
        <location evidence="1">Nucleus</location>
    </subcellularLocation>
</comment>
<evidence type="ECO:0000256" key="3">
    <source>
        <dbReference type="SAM" id="MobiDB-lite"/>
    </source>
</evidence>
<dbReference type="InterPro" id="IPR008906">
    <property type="entry name" value="HATC_C_dom"/>
</dbReference>
<dbReference type="Pfam" id="PF05699">
    <property type="entry name" value="Dimer_Tnp_hAT"/>
    <property type="match status" value="1"/>
</dbReference>
<dbReference type="PANTHER" id="PTHR10816">
    <property type="entry name" value="MYELIN TRANSCRIPTION FACTOR 1-RELATED"/>
    <property type="match status" value="1"/>
</dbReference>
<evidence type="ECO:0000259" key="4">
    <source>
        <dbReference type="Pfam" id="PF05699"/>
    </source>
</evidence>
<proteinExistence type="predicted"/>
<dbReference type="EMBL" id="JARBHB010000014">
    <property type="protein sequence ID" value="KAJ8869112.1"/>
    <property type="molecule type" value="Genomic_DNA"/>
</dbReference>
<feature type="compositionally biased region" description="Low complexity" evidence="3">
    <location>
        <begin position="388"/>
        <end position="404"/>
    </location>
</feature>
<comment type="caution">
    <text evidence="6">The sequence shown here is derived from an EMBL/GenBank/DDBJ whole genome shotgun (WGS) entry which is preliminary data.</text>
</comment>
<keyword evidence="2" id="KW-0539">Nucleus</keyword>
<evidence type="ECO:0000313" key="6">
    <source>
        <dbReference type="EMBL" id="KAJ8869112.1"/>
    </source>
</evidence>
<feature type="region of interest" description="Disordered" evidence="3">
    <location>
        <begin position="482"/>
        <end position="535"/>
    </location>
</feature>
<dbReference type="PANTHER" id="PTHR10816:SF19">
    <property type="entry name" value="PROTEIN INTERACTING WITH TTK69 AND SIN3A, ISOFORM D"/>
    <property type="match status" value="1"/>
</dbReference>
<dbReference type="InterPro" id="IPR057414">
    <property type="entry name" value="Zf-C3HC4_IRF-2BP1_2"/>
</dbReference>
<dbReference type="InterPro" id="IPR012337">
    <property type="entry name" value="RNaseH-like_sf"/>
</dbReference>
<evidence type="ECO:0000259" key="5">
    <source>
        <dbReference type="Pfam" id="PF25454"/>
    </source>
</evidence>
<feature type="compositionally biased region" description="Low complexity" evidence="3">
    <location>
        <begin position="523"/>
        <end position="535"/>
    </location>
</feature>
<dbReference type="Proteomes" id="UP001159363">
    <property type="component" value="Chromosome 13"/>
</dbReference>
<organism evidence="6 7">
    <name type="scientific">Dryococelus australis</name>
    <dbReference type="NCBI Taxonomy" id="614101"/>
    <lineage>
        <taxon>Eukaryota</taxon>
        <taxon>Metazoa</taxon>
        <taxon>Ecdysozoa</taxon>
        <taxon>Arthropoda</taxon>
        <taxon>Hexapoda</taxon>
        <taxon>Insecta</taxon>
        <taxon>Pterygota</taxon>
        <taxon>Neoptera</taxon>
        <taxon>Polyneoptera</taxon>
        <taxon>Phasmatodea</taxon>
        <taxon>Verophasmatodea</taxon>
        <taxon>Anareolatae</taxon>
        <taxon>Phasmatidae</taxon>
        <taxon>Eurycanthinae</taxon>
        <taxon>Dryococelus</taxon>
    </lineage>
</organism>
<protein>
    <submittedName>
        <fullName evidence="6">Uncharacterized protein</fullName>
    </submittedName>
</protein>
<feature type="compositionally biased region" description="Low complexity" evidence="3">
    <location>
        <begin position="420"/>
        <end position="440"/>
    </location>
</feature>
<evidence type="ECO:0000256" key="1">
    <source>
        <dbReference type="ARBA" id="ARBA00004123"/>
    </source>
</evidence>
<reference evidence="6 7" key="1">
    <citation type="submission" date="2023-02" db="EMBL/GenBank/DDBJ databases">
        <title>LHISI_Scaffold_Assembly.</title>
        <authorList>
            <person name="Stuart O.P."/>
            <person name="Cleave R."/>
            <person name="Magrath M.J.L."/>
            <person name="Mikheyev A.S."/>
        </authorList>
    </citation>
    <scope>NUCLEOTIDE SEQUENCE [LARGE SCALE GENOMIC DNA]</scope>
    <source>
        <strain evidence="6">Daus_M_001</strain>
        <tissue evidence="6">Leg muscle</tissue>
    </source>
</reference>